<organism evidence="4">
    <name type="scientific">Oryza nivara</name>
    <name type="common">Indian wild rice</name>
    <name type="synonym">Oryza sativa f. spontanea</name>
    <dbReference type="NCBI Taxonomy" id="4536"/>
    <lineage>
        <taxon>Eukaryota</taxon>
        <taxon>Viridiplantae</taxon>
        <taxon>Streptophyta</taxon>
        <taxon>Embryophyta</taxon>
        <taxon>Tracheophyta</taxon>
        <taxon>Spermatophyta</taxon>
        <taxon>Magnoliopsida</taxon>
        <taxon>Liliopsida</taxon>
        <taxon>Poales</taxon>
        <taxon>Poaceae</taxon>
        <taxon>BOP clade</taxon>
        <taxon>Oryzoideae</taxon>
        <taxon>Oryzeae</taxon>
        <taxon>Oryzinae</taxon>
        <taxon>Oryza</taxon>
    </lineage>
</organism>
<keyword evidence="2" id="KW-0472">Membrane</keyword>
<feature type="compositionally biased region" description="Low complexity" evidence="1">
    <location>
        <begin position="52"/>
        <end position="64"/>
    </location>
</feature>
<keyword evidence="2" id="KW-0812">Transmembrane</keyword>
<accession>A0A0E0GNA6</accession>
<evidence type="ECO:0000313" key="4">
    <source>
        <dbReference type="EnsemblPlants" id="ONIVA03G20920.1"/>
    </source>
</evidence>
<feature type="transmembrane region" description="Helical" evidence="2">
    <location>
        <begin position="140"/>
        <end position="159"/>
    </location>
</feature>
<dbReference type="EnsemblPlants" id="ONIVA03G20920.1">
    <property type="protein sequence ID" value="ONIVA03G20920.1"/>
    <property type="gene ID" value="ONIVA03G20920"/>
</dbReference>
<dbReference type="Proteomes" id="UP000006591">
    <property type="component" value="Chromosome 3"/>
</dbReference>
<feature type="region of interest" description="Disordered" evidence="1">
    <location>
        <begin position="11"/>
        <end position="100"/>
    </location>
</feature>
<name>A0A0E0GNA6_ORYNI</name>
<dbReference type="InterPro" id="IPR055464">
    <property type="entry name" value="DUF7036"/>
</dbReference>
<sequence length="599" mass="63415">MSKSPAFLAAIAKGGHVKREKTEGDRDDEDTTALNQQSAHQQLRLEEEEEAPPLTAPRAARAQAVASDGLSGGGGGGGGGGEEEEEEERGECRDARGMGKPVDVELGGAAGLEIAGGGGGGGGGVWAVAGAIGRAASFRCVFVLALSVGVLVSALLLLVPTRGHGFLSDDPDVLGAEIQVGFTLEKPVSFLAAHMDKLGGDIFEEIGIPNSKVSIVSMRSLTSKYSTNVVFSVLPSPKEASISLPALSVLRSSLIAMMLNQVNLSLTEPLFGHPSSVELLRFPGGITVIPEQSGSVWADPLFNFVLNNSIYQILGNITELKDQLKLGLNLRSYEKVYLQFRNEIGSSVNAPATIEASVLDGSSILLPYRLKQLAQLIKEPNARNLGLNHSVFGKVKGVQLVPPSFSPSGSIHYPAPPTYMNPSLPPQASPPLPDTNPCFPCFNCDRFSSAGSPTGKPPCFRRDPKLPPFIHSPQPSVAPSPYLSPAFPPIPGHVDPPNHLPGAVPGPTYQMMSIPSPSLPLSIPEVRLGWCPGLFAYRVTSAQGGCGCKVCFLKSPEAWSCNRERSYCKGSCIKYGFMYTVPVGLQKYGFMYTVPVGLQ</sequence>
<dbReference type="eggNOG" id="KOG0800">
    <property type="taxonomic scope" value="Eukaryota"/>
</dbReference>
<evidence type="ECO:0000256" key="2">
    <source>
        <dbReference type="SAM" id="Phobius"/>
    </source>
</evidence>
<dbReference type="PANTHER" id="PTHR33826:SF4">
    <property type="entry name" value="F20B24.21"/>
    <property type="match status" value="1"/>
</dbReference>
<feature type="domain" description="DUF7036" evidence="3">
    <location>
        <begin position="182"/>
        <end position="272"/>
    </location>
</feature>
<dbReference type="Pfam" id="PF23041">
    <property type="entry name" value="DUF7036"/>
    <property type="match status" value="2"/>
</dbReference>
<protein>
    <recommendedName>
        <fullName evidence="3">DUF7036 domain-containing protein</fullName>
    </recommendedName>
</protein>
<evidence type="ECO:0000256" key="1">
    <source>
        <dbReference type="SAM" id="MobiDB-lite"/>
    </source>
</evidence>
<evidence type="ECO:0000259" key="3">
    <source>
        <dbReference type="Pfam" id="PF23041"/>
    </source>
</evidence>
<feature type="compositionally biased region" description="Gly residues" evidence="1">
    <location>
        <begin position="70"/>
        <end position="80"/>
    </location>
</feature>
<keyword evidence="5" id="KW-1185">Reference proteome</keyword>
<dbReference type="STRING" id="4536.A0A0E0GNA6"/>
<dbReference type="PANTHER" id="PTHR33826">
    <property type="entry name" value="F20B24.21"/>
    <property type="match status" value="1"/>
</dbReference>
<keyword evidence="2" id="KW-1133">Transmembrane helix</keyword>
<dbReference type="Gramene" id="ONIVA03G20920.1">
    <property type="protein sequence ID" value="ONIVA03G20920.1"/>
    <property type="gene ID" value="ONIVA03G20920"/>
</dbReference>
<feature type="domain" description="DUF7036" evidence="3">
    <location>
        <begin position="303"/>
        <end position="393"/>
    </location>
</feature>
<dbReference type="AlphaFoldDB" id="A0A0E0GNA6"/>
<reference evidence="4" key="1">
    <citation type="submission" date="2015-04" db="UniProtKB">
        <authorList>
            <consortium name="EnsemblPlants"/>
        </authorList>
    </citation>
    <scope>IDENTIFICATION</scope>
    <source>
        <strain evidence="4">SL10</strain>
    </source>
</reference>
<reference evidence="4" key="2">
    <citation type="submission" date="2018-04" db="EMBL/GenBank/DDBJ databases">
        <title>OnivRS2 (Oryza nivara Reference Sequence Version 2).</title>
        <authorList>
            <person name="Zhang J."/>
            <person name="Kudrna D."/>
            <person name="Lee S."/>
            <person name="Talag J."/>
            <person name="Rajasekar S."/>
            <person name="Welchert J."/>
            <person name="Hsing Y.-I."/>
            <person name="Wing R.A."/>
        </authorList>
    </citation>
    <scope>NUCLEOTIDE SEQUENCE [LARGE SCALE GENOMIC DNA]</scope>
    <source>
        <strain evidence="4">SL10</strain>
    </source>
</reference>
<dbReference type="HOGENOM" id="CLU_024766_2_0_1"/>
<evidence type="ECO:0000313" key="5">
    <source>
        <dbReference type="Proteomes" id="UP000006591"/>
    </source>
</evidence>
<dbReference type="OMA" id="TYMNPSL"/>
<proteinExistence type="predicted"/>